<keyword evidence="2" id="KW-0540">Nuclease</keyword>
<reference evidence="9" key="1">
    <citation type="journal article" date="2023" name="G3 (Bethesda)">
        <title>A reference genome for the long-term kleptoplast-retaining sea slug Elysia crispata morphotype clarki.</title>
        <authorList>
            <person name="Eastman K.E."/>
            <person name="Pendleton A.L."/>
            <person name="Shaikh M.A."/>
            <person name="Suttiyut T."/>
            <person name="Ogas R."/>
            <person name="Tomko P."/>
            <person name="Gavelis G."/>
            <person name="Widhalm J.R."/>
            <person name="Wisecaver J.H."/>
        </authorList>
    </citation>
    <scope>NUCLEOTIDE SEQUENCE</scope>
    <source>
        <strain evidence="9">ECLA1</strain>
    </source>
</reference>
<keyword evidence="5" id="KW-0269">Exonuclease</keyword>
<comment type="similarity">
    <text evidence="7">Belongs to the exonuclease superfamily. TREX family.</text>
</comment>
<keyword evidence="10" id="KW-1185">Reference proteome</keyword>
<protein>
    <recommendedName>
        <fullName evidence="8">Exonuclease domain-containing protein</fullName>
    </recommendedName>
</protein>
<dbReference type="PANTHER" id="PTHR13058:SF19">
    <property type="entry name" value="LD40940P"/>
    <property type="match status" value="1"/>
</dbReference>
<dbReference type="GO" id="GO:0006308">
    <property type="term" value="P:DNA catabolic process"/>
    <property type="evidence" value="ECO:0007669"/>
    <property type="project" value="TreeGrafter"/>
</dbReference>
<name>A0AAE0YGD5_9GAST</name>
<evidence type="ECO:0000313" key="9">
    <source>
        <dbReference type="EMBL" id="KAK3744841.1"/>
    </source>
</evidence>
<gene>
    <name evidence="9" type="ORF">RRG08_050780</name>
</gene>
<sequence length="221" mass="25184">MASYSNKPQTIVFFDVEGTGLPLPTNIPKLTELCFLAVSREDLVRRLVTPRVMNKLTLSFNPGKPLNDSAVEVSGLTNADLQNSPTFEEQVPILTLFLKHLPQPVCLVAHNGARYDFPLLARQLEDAGVNISNLENISCVDTIPIFQVMMPMRRYRLDEMYRQICGTSFSQKKHSAEDDCVKLMEIIRKKDSESFVKLCEKTSQPLHFFALPEQFKNMFRK</sequence>
<keyword evidence="4" id="KW-0378">Hydrolase</keyword>
<dbReference type="InterPro" id="IPR040393">
    <property type="entry name" value="TREX1/2"/>
</dbReference>
<dbReference type="GO" id="GO:0046872">
    <property type="term" value="F:metal ion binding"/>
    <property type="evidence" value="ECO:0007669"/>
    <property type="project" value="UniProtKB-KW"/>
</dbReference>
<evidence type="ECO:0000259" key="8">
    <source>
        <dbReference type="SMART" id="SM00479"/>
    </source>
</evidence>
<evidence type="ECO:0000256" key="2">
    <source>
        <dbReference type="ARBA" id="ARBA00022722"/>
    </source>
</evidence>
<evidence type="ECO:0000256" key="5">
    <source>
        <dbReference type="ARBA" id="ARBA00022839"/>
    </source>
</evidence>
<dbReference type="GO" id="GO:0008296">
    <property type="term" value="F:3'-5'-DNA exonuclease activity"/>
    <property type="evidence" value="ECO:0007669"/>
    <property type="project" value="TreeGrafter"/>
</dbReference>
<evidence type="ECO:0000256" key="6">
    <source>
        <dbReference type="ARBA" id="ARBA00022842"/>
    </source>
</evidence>
<feature type="domain" description="Exonuclease" evidence="8">
    <location>
        <begin position="10"/>
        <end position="196"/>
    </location>
</feature>
<organism evidence="9 10">
    <name type="scientific">Elysia crispata</name>
    <name type="common">lettuce slug</name>
    <dbReference type="NCBI Taxonomy" id="231223"/>
    <lineage>
        <taxon>Eukaryota</taxon>
        <taxon>Metazoa</taxon>
        <taxon>Spiralia</taxon>
        <taxon>Lophotrochozoa</taxon>
        <taxon>Mollusca</taxon>
        <taxon>Gastropoda</taxon>
        <taxon>Heterobranchia</taxon>
        <taxon>Euthyneura</taxon>
        <taxon>Panpulmonata</taxon>
        <taxon>Sacoglossa</taxon>
        <taxon>Placobranchoidea</taxon>
        <taxon>Plakobranchidae</taxon>
        <taxon>Elysia</taxon>
    </lineage>
</organism>
<dbReference type="SUPFAM" id="SSF53098">
    <property type="entry name" value="Ribonuclease H-like"/>
    <property type="match status" value="1"/>
</dbReference>
<evidence type="ECO:0000313" key="10">
    <source>
        <dbReference type="Proteomes" id="UP001283361"/>
    </source>
</evidence>
<dbReference type="PANTHER" id="PTHR13058">
    <property type="entry name" value="THREE PRIME REPAIR EXONUCLEASE 1, 2"/>
    <property type="match status" value="1"/>
</dbReference>
<keyword evidence="6" id="KW-0460">Magnesium</keyword>
<evidence type="ECO:0000256" key="4">
    <source>
        <dbReference type="ARBA" id="ARBA00022801"/>
    </source>
</evidence>
<dbReference type="Gene3D" id="3.30.420.10">
    <property type="entry name" value="Ribonuclease H-like superfamily/Ribonuclease H"/>
    <property type="match status" value="1"/>
</dbReference>
<dbReference type="Pfam" id="PF00929">
    <property type="entry name" value="RNase_T"/>
    <property type="match status" value="1"/>
</dbReference>
<proteinExistence type="inferred from homology"/>
<dbReference type="SMART" id="SM00479">
    <property type="entry name" value="EXOIII"/>
    <property type="match status" value="1"/>
</dbReference>
<keyword evidence="3" id="KW-0479">Metal-binding</keyword>
<evidence type="ECO:0000256" key="1">
    <source>
        <dbReference type="ARBA" id="ARBA00001946"/>
    </source>
</evidence>
<evidence type="ECO:0000256" key="3">
    <source>
        <dbReference type="ARBA" id="ARBA00022723"/>
    </source>
</evidence>
<evidence type="ECO:0000256" key="7">
    <source>
        <dbReference type="ARBA" id="ARBA00025769"/>
    </source>
</evidence>
<dbReference type="GO" id="GO:0003676">
    <property type="term" value="F:nucleic acid binding"/>
    <property type="evidence" value="ECO:0007669"/>
    <property type="project" value="InterPro"/>
</dbReference>
<dbReference type="AlphaFoldDB" id="A0AAE0YGD5"/>
<dbReference type="InterPro" id="IPR013520">
    <property type="entry name" value="Ribonucl_H"/>
</dbReference>
<dbReference type="GO" id="GO:0005737">
    <property type="term" value="C:cytoplasm"/>
    <property type="evidence" value="ECO:0007669"/>
    <property type="project" value="TreeGrafter"/>
</dbReference>
<dbReference type="EMBL" id="JAWDGP010006242">
    <property type="protein sequence ID" value="KAK3744841.1"/>
    <property type="molecule type" value="Genomic_DNA"/>
</dbReference>
<dbReference type="InterPro" id="IPR012337">
    <property type="entry name" value="RNaseH-like_sf"/>
</dbReference>
<dbReference type="Proteomes" id="UP001283361">
    <property type="component" value="Unassembled WGS sequence"/>
</dbReference>
<dbReference type="InterPro" id="IPR036397">
    <property type="entry name" value="RNaseH_sf"/>
</dbReference>
<comment type="caution">
    <text evidence="9">The sequence shown here is derived from an EMBL/GenBank/DDBJ whole genome shotgun (WGS) entry which is preliminary data.</text>
</comment>
<accession>A0AAE0YGD5</accession>
<comment type="cofactor">
    <cofactor evidence="1">
        <name>Mg(2+)</name>
        <dbReference type="ChEBI" id="CHEBI:18420"/>
    </cofactor>
</comment>